<evidence type="ECO:0008006" key="4">
    <source>
        <dbReference type="Google" id="ProtNLM"/>
    </source>
</evidence>
<dbReference type="Gene3D" id="2.40.10.120">
    <property type="match status" value="1"/>
</dbReference>
<dbReference type="InterPro" id="IPR009003">
    <property type="entry name" value="Peptidase_S1_PA"/>
</dbReference>
<name>A0A1F4XNS3_9BACT</name>
<proteinExistence type="predicted"/>
<evidence type="ECO:0000256" key="1">
    <source>
        <dbReference type="SAM" id="MobiDB-lite"/>
    </source>
</evidence>
<comment type="caution">
    <text evidence="2">The sequence shown here is derived from an EMBL/GenBank/DDBJ whole genome shotgun (WGS) entry which is preliminary data.</text>
</comment>
<evidence type="ECO:0000313" key="3">
    <source>
        <dbReference type="Proteomes" id="UP000177564"/>
    </source>
</evidence>
<evidence type="ECO:0000313" key="2">
    <source>
        <dbReference type="EMBL" id="OGC83362.1"/>
    </source>
</evidence>
<protein>
    <recommendedName>
        <fullName evidence="4">Serine protease</fullName>
    </recommendedName>
</protein>
<organism evidence="2 3">
    <name type="scientific">Candidatus Adlerbacteria bacterium RIFCSPHIGHO2_02_FULL_52_17</name>
    <dbReference type="NCBI Taxonomy" id="1797240"/>
    <lineage>
        <taxon>Bacteria</taxon>
        <taxon>Candidatus Adleribacteriota</taxon>
    </lineage>
</organism>
<reference evidence="2 3" key="1">
    <citation type="journal article" date="2016" name="Nat. Commun.">
        <title>Thousands of microbial genomes shed light on interconnected biogeochemical processes in an aquifer system.</title>
        <authorList>
            <person name="Anantharaman K."/>
            <person name="Brown C.T."/>
            <person name="Hug L.A."/>
            <person name="Sharon I."/>
            <person name="Castelle C.J."/>
            <person name="Probst A.J."/>
            <person name="Thomas B.C."/>
            <person name="Singh A."/>
            <person name="Wilkins M.J."/>
            <person name="Karaoz U."/>
            <person name="Brodie E.L."/>
            <person name="Williams K.H."/>
            <person name="Hubbard S.S."/>
            <person name="Banfield J.F."/>
        </authorList>
    </citation>
    <scope>NUCLEOTIDE SEQUENCE [LARGE SCALE GENOMIC DNA]</scope>
</reference>
<feature type="region of interest" description="Disordered" evidence="1">
    <location>
        <begin position="60"/>
        <end position="81"/>
    </location>
</feature>
<dbReference type="STRING" id="1797240.A3D68_00735"/>
<dbReference type="Pfam" id="PF13365">
    <property type="entry name" value="Trypsin_2"/>
    <property type="match status" value="1"/>
</dbReference>
<dbReference type="SUPFAM" id="SSF50494">
    <property type="entry name" value="Trypsin-like serine proteases"/>
    <property type="match status" value="1"/>
</dbReference>
<sequence>MFTMDFFYTLPGKLALFVTAVLVALGGFFTSLSTYTSVTPTSGETPVEGEWQVSVEVSTSTVADVPPPPSTQTEQQEPASARKTVAVLVVTPQTPSTPTLPQEPAIDPSTLNTQTRNALVNILCTTKAGGSFKPISGSGVIIDSRGVVLTNAHVGQYFLLQDYPTDGNVDCILRTGSPARSMYRAELLYLPTAWIDTNASQIVQEQGTGTGEHDYAFLHITGPTGPSIPFPTTFPSIAMTGSLPTPGDSMLLAAYPAGFLDGQTIALNLFITSAYAAVRGLFTFDNPQQVDLFSIGGTIVSQGGSSGGAVVRAEDGKLAGIIVTSTAAASTAERDLRAITIAHINRTLAAEGQGGLAELLSQNLSDGAAAFASSTAKAELKKLKDAIEHR</sequence>
<dbReference type="EMBL" id="MEWU01000022">
    <property type="protein sequence ID" value="OGC83362.1"/>
    <property type="molecule type" value="Genomic_DNA"/>
</dbReference>
<gene>
    <name evidence="2" type="ORF">A3D68_00735</name>
</gene>
<dbReference type="AlphaFoldDB" id="A0A1F4XNS3"/>
<dbReference type="Proteomes" id="UP000177564">
    <property type="component" value="Unassembled WGS sequence"/>
</dbReference>
<accession>A0A1F4XNS3</accession>